<comment type="caution">
    <text evidence="2">The sequence shown here is derived from an EMBL/GenBank/DDBJ whole genome shotgun (WGS) entry which is preliminary data.</text>
</comment>
<sequence length="335" mass="35965">MSSAAKIRTWLGCAAAAGLALLATAPVKATQAARGGQRMAEPLFALDYDTRVVKLETLASTPQRTEALGKYRQWINARVDEGGCSYYILSALVRPELDDGKGTLGDYEPDFGSVVRECGKEVSVLGVPDNLFTEQAPVDERLATALTRDAVARYIKAWGGKPGLRRALEQMQRPEILKPAQNKALQEQGLGFTSASAGGSHWRSELQLPPSLKLCTRPPANAFWLVPVEQDCATAGGVVVFSAEAGQGEEGAAAKLLARNGCTGGVRELVDEGQSWTVCEDGAEPLLAVHQQHCANAPVSETLYLLQVPAAVKERTRYAKQLLNVMHHTRLICAS</sequence>
<keyword evidence="1" id="KW-0732">Signal</keyword>
<feature type="signal peptide" evidence="1">
    <location>
        <begin position="1"/>
        <end position="29"/>
    </location>
</feature>
<proteinExistence type="predicted"/>
<name>A0ABT1QYB6_9GAMM</name>
<organism evidence="2 3">
    <name type="scientific">Tahibacter harae</name>
    <dbReference type="NCBI Taxonomy" id="2963937"/>
    <lineage>
        <taxon>Bacteria</taxon>
        <taxon>Pseudomonadati</taxon>
        <taxon>Pseudomonadota</taxon>
        <taxon>Gammaproteobacteria</taxon>
        <taxon>Lysobacterales</taxon>
        <taxon>Rhodanobacteraceae</taxon>
        <taxon>Tahibacter</taxon>
    </lineage>
</organism>
<gene>
    <name evidence="2" type="ORF">NM961_21350</name>
</gene>
<evidence type="ECO:0000256" key="1">
    <source>
        <dbReference type="SAM" id="SignalP"/>
    </source>
</evidence>
<evidence type="ECO:0000313" key="2">
    <source>
        <dbReference type="EMBL" id="MCQ4167268.1"/>
    </source>
</evidence>
<dbReference type="EMBL" id="JANFQO010000027">
    <property type="protein sequence ID" value="MCQ4167268.1"/>
    <property type="molecule type" value="Genomic_DNA"/>
</dbReference>
<protein>
    <submittedName>
        <fullName evidence="2">Uncharacterized protein</fullName>
    </submittedName>
</protein>
<dbReference type="RefSeq" id="WP_255916456.1">
    <property type="nucleotide sequence ID" value="NZ_JANFQO010000027.1"/>
</dbReference>
<accession>A0ABT1QYB6</accession>
<dbReference type="Proteomes" id="UP001165498">
    <property type="component" value="Unassembled WGS sequence"/>
</dbReference>
<feature type="chain" id="PRO_5046546468" evidence="1">
    <location>
        <begin position="30"/>
        <end position="335"/>
    </location>
</feature>
<reference evidence="2" key="1">
    <citation type="submission" date="2022-07" db="EMBL/GenBank/DDBJ databases">
        <title>Tahibacter sp., a new gammaproteobacterium isolated from the silt sample collected at pig farm.</title>
        <authorList>
            <person name="Chen H."/>
        </authorList>
    </citation>
    <scope>NUCLEOTIDE SEQUENCE</scope>
    <source>
        <strain evidence="2">P2K</strain>
    </source>
</reference>
<keyword evidence="3" id="KW-1185">Reference proteome</keyword>
<evidence type="ECO:0000313" key="3">
    <source>
        <dbReference type="Proteomes" id="UP001165498"/>
    </source>
</evidence>